<keyword evidence="1" id="KW-1133">Transmembrane helix</keyword>
<keyword evidence="4" id="KW-1185">Reference proteome</keyword>
<feature type="transmembrane region" description="Helical" evidence="1">
    <location>
        <begin position="313"/>
        <end position="341"/>
    </location>
</feature>
<dbReference type="EMBL" id="JADFTS010000004">
    <property type="protein sequence ID" value="KAF9609950.1"/>
    <property type="molecule type" value="Genomic_DNA"/>
</dbReference>
<evidence type="ECO:0000313" key="3">
    <source>
        <dbReference type="EMBL" id="KAF9609950.1"/>
    </source>
</evidence>
<comment type="caution">
    <text evidence="3">The sequence shown here is derived from an EMBL/GenBank/DDBJ whole genome shotgun (WGS) entry which is preliminary data.</text>
</comment>
<sequence length="409" mass="46077">MPMLSDSTPGPQLLTEKSTEKNVVIVHLCTGLPDFERDEAPHNNYVARDEETGIIIPASTTCYVRSQLRQGWPVIRVVKDLRQKRESALELVKTLVKADKSWMVPSHHHGMYLGDISIVPDEFVQPSLTGAESRNNHSKQEECEHLTQKKEIPLLSAARHGITEIVEVILGEYPQAIEYVNDNGANVVHVAKVKRVLPHHFLNHLNGESLTSQEFFTKTHKELVKKGREWLMRTSESCSVVAALIATVAFTSAYTVPGGTKKKTGEPVYLKRRPFIVFTIADAIWLSFALTSLVVFLSIMTARFHEQDFHRSLPLLLVLGLTTLLFAVASMMVAFSATLVLTVQEKLHWAAIPIFLTACFPVTIFLVLQLPLYVRVGWYTLRDLSRTMKHSLPNRKLITNIRSYFGGKK</sequence>
<organism evidence="3 4">
    <name type="scientific">Coptis chinensis</name>
    <dbReference type="NCBI Taxonomy" id="261450"/>
    <lineage>
        <taxon>Eukaryota</taxon>
        <taxon>Viridiplantae</taxon>
        <taxon>Streptophyta</taxon>
        <taxon>Embryophyta</taxon>
        <taxon>Tracheophyta</taxon>
        <taxon>Spermatophyta</taxon>
        <taxon>Magnoliopsida</taxon>
        <taxon>Ranunculales</taxon>
        <taxon>Ranunculaceae</taxon>
        <taxon>Coptidoideae</taxon>
        <taxon>Coptis</taxon>
    </lineage>
</organism>
<accession>A0A835HZR2</accession>
<feature type="transmembrane region" description="Helical" evidence="1">
    <location>
        <begin position="276"/>
        <end position="301"/>
    </location>
</feature>
<dbReference type="Pfam" id="PF13962">
    <property type="entry name" value="PGG"/>
    <property type="match status" value="1"/>
</dbReference>
<proteinExistence type="predicted"/>
<dbReference type="PANTHER" id="PTHR24177">
    <property type="entry name" value="CASKIN"/>
    <property type="match status" value="1"/>
</dbReference>
<evidence type="ECO:0000259" key="2">
    <source>
        <dbReference type="Pfam" id="PF13962"/>
    </source>
</evidence>
<feature type="domain" description="PGG" evidence="2">
    <location>
        <begin position="229"/>
        <end position="341"/>
    </location>
</feature>
<dbReference type="PANTHER" id="PTHR24177:SF344">
    <property type="entry name" value="PGG DOMAIN-CONTAINING PROTEIN"/>
    <property type="match status" value="1"/>
</dbReference>
<reference evidence="3 4" key="1">
    <citation type="submission" date="2020-10" db="EMBL/GenBank/DDBJ databases">
        <title>The Coptis chinensis genome and diversification of protoberbering-type alkaloids.</title>
        <authorList>
            <person name="Wang B."/>
            <person name="Shu S."/>
            <person name="Song C."/>
            <person name="Liu Y."/>
        </authorList>
    </citation>
    <scope>NUCLEOTIDE SEQUENCE [LARGE SCALE GENOMIC DNA]</scope>
    <source>
        <strain evidence="3">HL-2020</strain>
        <tissue evidence="3">Leaf</tissue>
    </source>
</reference>
<dbReference type="InterPro" id="IPR026961">
    <property type="entry name" value="PGG_dom"/>
</dbReference>
<gene>
    <name evidence="3" type="ORF">IFM89_019506</name>
</gene>
<dbReference type="AlphaFoldDB" id="A0A835HZR2"/>
<keyword evidence="1" id="KW-0472">Membrane</keyword>
<feature type="transmembrane region" description="Helical" evidence="1">
    <location>
        <begin position="347"/>
        <end position="368"/>
    </location>
</feature>
<evidence type="ECO:0000313" key="4">
    <source>
        <dbReference type="Proteomes" id="UP000631114"/>
    </source>
</evidence>
<dbReference type="GO" id="GO:0016020">
    <property type="term" value="C:membrane"/>
    <property type="evidence" value="ECO:0007669"/>
    <property type="project" value="TreeGrafter"/>
</dbReference>
<dbReference type="Proteomes" id="UP000631114">
    <property type="component" value="Unassembled WGS sequence"/>
</dbReference>
<dbReference type="OrthoDB" id="1868897at2759"/>
<evidence type="ECO:0000256" key="1">
    <source>
        <dbReference type="SAM" id="Phobius"/>
    </source>
</evidence>
<feature type="transmembrane region" description="Helical" evidence="1">
    <location>
        <begin position="238"/>
        <end position="256"/>
    </location>
</feature>
<name>A0A835HZR2_9MAGN</name>
<keyword evidence="1" id="KW-0812">Transmembrane</keyword>
<protein>
    <recommendedName>
        <fullName evidence="2">PGG domain-containing protein</fullName>
    </recommendedName>
</protein>